<keyword evidence="1" id="KW-0472">Membrane</keyword>
<dbReference type="InParanoid" id="A0A067LXK8"/>
<accession>A0A067LXK8</accession>
<dbReference type="HOGENOM" id="CLU_1786548_0_0_1"/>
<gene>
    <name evidence="2" type="ORF">BOTBODRAFT_38366</name>
</gene>
<feature type="transmembrane region" description="Helical" evidence="1">
    <location>
        <begin position="20"/>
        <end position="40"/>
    </location>
</feature>
<dbReference type="AlphaFoldDB" id="A0A067LXK8"/>
<reference evidence="3" key="1">
    <citation type="journal article" date="2014" name="Proc. Natl. Acad. Sci. U.S.A.">
        <title>Extensive sampling of basidiomycete genomes demonstrates inadequacy of the white-rot/brown-rot paradigm for wood decay fungi.</title>
        <authorList>
            <person name="Riley R."/>
            <person name="Salamov A.A."/>
            <person name="Brown D.W."/>
            <person name="Nagy L.G."/>
            <person name="Floudas D."/>
            <person name="Held B.W."/>
            <person name="Levasseur A."/>
            <person name="Lombard V."/>
            <person name="Morin E."/>
            <person name="Otillar R."/>
            <person name="Lindquist E.A."/>
            <person name="Sun H."/>
            <person name="LaButti K.M."/>
            <person name="Schmutz J."/>
            <person name="Jabbour D."/>
            <person name="Luo H."/>
            <person name="Baker S.E."/>
            <person name="Pisabarro A.G."/>
            <person name="Walton J.D."/>
            <person name="Blanchette R.A."/>
            <person name="Henrissat B."/>
            <person name="Martin F."/>
            <person name="Cullen D."/>
            <person name="Hibbett D.S."/>
            <person name="Grigoriev I.V."/>
        </authorList>
    </citation>
    <scope>NUCLEOTIDE SEQUENCE [LARGE SCALE GENOMIC DNA]</scope>
    <source>
        <strain evidence="3">FD-172 SS1</strain>
    </source>
</reference>
<feature type="transmembrane region" description="Helical" evidence="1">
    <location>
        <begin position="83"/>
        <end position="104"/>
    </location>
</feature>
<keyword evidence="1" id="KW-0812">Transmembrane</keyword>
<dbReference type="Proteomes" id="UP000027195">
    <property type="component" value="Unassembled WGS sequence"/>
</dbReference>
<feature type="transmembrane region" description="Helical" evidence="1">
    <location>
        <begin position="52"/>
        <end position="71"/>
    </location>
</feature>
<proteinExistence type="predicted"/>
<organism evidence="2 3">
    <name type="scientific">Botryobasidium botryosum (strain FD-172 SS1)</name>
    <dbReference type="NCBI Taxonomy" id="930990"/>
    <lineage>
        <taxon>Eukaryota</taxon>
        <taxon>Fungi</taxon>
        <taxon>Dikarya</taxon>
        <taxon>Basidiomycota</taxon>
        <taxon>Agaricomycotina</taxon>
        <taxon>Agaricomycetes</taxon>
        <taxon>Cantharellales</taxon>
        <taxon>Botryobasidiaceae</taxon>
        <taxon>Botryobasidium</taxon>
    </lineage>
</organism>
<evidence type="ECO:0000313" key="2">
    <source>
        <dbReference type="EMBL" id="KDQ07929.1"/>
    </source>
</evidence>
<feature type="transmembrane region" description="Helical" evidence="1">
    <location>
        <begin position="116"/>
        <end position="134"/>
    </location>
</feature>
<sequence length="145" mass="16558">MIPPSETQLPLPFSLKVTYYVFFINSIIDVALFTFIPRVLAKGMTLERQEFFAYRSTGVTLIPLALFFYNFHHHHPSTPIGSFVLRVFAFYHSSVFLLDGFTLWEEWSGHDSGFRLAVPALACHGFWVIGALMGRTAARKQIKVQ</sequence>
<protein>
    <submittedName>
        <fullName evidence="2">Uncharacterized protein</fullName>
    </submittedName>
</protein>
<keyword evidence="1" id="KW-1133">Transmembrane helix</keyword>
<keyword evidence="3" id="KW-1185">Reference proteome</keyword>
<evidence type="ECO:0000256" key="1">
    <source>
        <dbReference type="SAM" id="Phobius"/>
    </source>
</evidence>
<dbReference type="EMBL" id="KL198098">
    <property type="protein sequence ID" value="KDQ07929.1"/>
    <property type="molecule type" value="Genomic_DNA"/>
</dbReference>
<evidence type="ECO:0000313" key="3">
    <source>
        <dbReference type="Proteomes" id="UP000027195"/>
    </source>
</evidence>
<name>A0A067LXK8_BOTB1</name>